<evidence type="ECO:0000313" key="1">
    <source>
        <dbReference type="EMBL" id="GBP98196.1"/>
    </source>
</evidence>
<dbReference type="Proteomes" id="UP000299102">
    <property type="component" value="Unassembled WGS sequence"/>
</dbReference>
<keyword evidence="2" id="KW-1185">Reference proteome</keyword>
<proteinExistence type="predicted"/>
<name>A0A4C2AC16_EUMVA</name>
<comment type="caution">
    <text evidence="1">The sequence shown here is derived from an EMBL/GenBank/DDBJ whole genome shotgun (WGS) entry which is preliminary data.</text>
</comment>
<dbReference type="AlphaFoldDB" id="A0A4C2AC16"/>
<protein>
    <submittedName>
        <fullName evidence="1">Uncharacterized protein</fullName>
    </submittedName>
</protein>
<evidence type="ECO:0000313" key="2">
    <source>
        <dbReference type="Proteomes" id="UP000299102"/>
    </source>
</evidence>
<dbReference type="EMBL" id="BGZK01003087">
    <property type="protein sequence ID" value="GBP98196.1"/>
    <property type="molecule type" value="Genomic_DNA"/>
</dbReference>
<accession>A0A4C2AC16</accession>
<sequence length="146" mass="16058">MPLASSTSPSRCPAGTDSIDDALDYRLQFDDGDPFISTNGLLASDNPQHYSDLFLNEDYLDHFGRHTSTADRSCAHDAGARLKVRPVGRATTVVQFSSSNILVFVNSTNASKLSQRLSQHRDRQIIDVAARHGDVLTRHISTTLDE</sequence>
<reference evidence="1 2" key="1">
    <citation type="journal article" date="2019" name="Commun. Biol.">
        <title>The bagworm genome reveals a unique fibroin gene that provides high tensile strength.</title>
        <authorList>
            <person name="Kono N."/>
            <person name="Nakamura H."/>
            <person name="Ohtoshi R."/>
            <person name="Tomita M."/>
            <person name="Numata K."/>
            <person name="Arakawa K."/>
        </authorList>
    </citation>
    <scope>NUCLEOTIDE SEQUENCE [LARGE SCALE GENOMIC DNA]</scope>
</reference>
<gene>
    <name evidence="1" type="ORF">EVAR_70875_1</name>
</gene>
<organism evidence="1 2">
    <name type="scientific">Eumeta variegata</name>
    <name type="common">Bagworm moth</name>
    <name type="synonym">Eumeta japonica</name>
    <dbReference type="NCBI Taxonomy" id="151549"/>
    <lineage>
        <taxon>Eukaryota</taxon>
        <taxon>Metazoa</taxon>
        <taxon>Ecdysozoa</taxon>
        <taxon>Arthropoda</taxon>
        <taxon>Hexapoda</taxon>
        <taxon>Insecta</taxon>
        <taxon>Pterygota</taxon>
        <taxon>Neoptera</taxon>
        <taxon>Endopterygota</taxon>
        <taxon>Lepidoptera</taxon>
        <taxon>Glossata</taxon>
        <taxon>Ditrysia</taxon>
        <taxon>Tineoidea</taxon>
        <taxon>Psychidae</taxon>
        <taxon>Oiketicinae</taxon>
        <taxon>Eumeta</taxon>
    </lineage>
</organism>